<dbReference type="Proteomes" id="UP000679220">
    <property type="component" value="Unassembled WGS sequence"/>
</dbReference>
<gene>
    <name evidence="1" type="ORF">KDU71_06200</name>
</gene>
<protein>
    <submittedName>
        <fullName evidence="1">Uncharacterized protein</fullName>
    </submittedName>
</protein>
<reference evidence="1" key="1">
    <citation type="journal article" date="2018" name="Int. J. Syst. Evol. Microbiol.">
        <title>Carboxylicivirga sediminis sp. nov., isolated from coastal sediment.</title>
        <authorList>
            <person name="Wang F.Q."/>
            <person name="Ren L.H."/>
            <person name="Zou R.J."/>
            <person name="Sun Y.Z."/>
            <person name="Liu X.J."/>
            <person name="Jiang F."/>
            <person name="Liu L.J."/>
        </authorList>
    </citation>
    <scope>NUCLEOTIDE SEQUENCE</scope>
    <source>
        <strain evidence="1">JR1</strain>
    </source>
</reference>
<accession>A0A941F2G9</accession>
<proteinExistence type="predicted"/>
<reference evidence="1" key="2">
    <citation type="submission" date="2021-04" db="EMBL/GenBank/DDBJ databases">
        <authorList>
            <person name="Zhang T."/>
            <person name="Zhang Y."/>
            <person name="Lu D."/>
            <person name="Zuo D."/>
            <person name="Du Z."/>
        </authorList>
    </citation>
    <scope>NUCLEOTIDE SEQUENCE</scope>
    <source>
        <strain evidence="1">JR1</strain>
    </source>
</reference>
<evidence type="ECO:0000313" key="2">
    <source>
        <dbReference type="Proteomes" id="UP000679220"/>
    </source>
</evidence>
<sequence>MSDMCGIKYIVTSALIELWLFRTGLSTSLDTLLPFRQNVTVNIIALKERNVSEQAKGLFYDV</sequence>
<dbReference type="AlphaFoldDB" id="A0A941F2G9"/>
<organism evidence="1 2">
    <name type="scientific">Carboxylicivirga sediminis</name>
    <dbReference type="NCBI Taxonomy" id="2006564"/>
    <lineage>
        <taxon>Bacteria</taxon>
        <taxon>Pseudomonadati</taxon>
        <taxon>Bacteroidota</taxon>
        <taxon>Bacteroidia</taxon>
        <taxon>Marinilabiliales</taxon>
        <taxon>Marinilabiliaceae</taxon>
        <taxon>Carboxylicivirga</taxon>
    </lineage>
</organism>
<comment type="caution">
    <text evidence="1">The sequence shown here is derived from an EMBL/GenBank/DDBJ whole genome shotgun (WGS) entry which is preliminary data.</text>
</comment>
<dbReference type="RefSeq" id="WP_212189049.1">
    <property type="nucleotide sequence ID" value="NZ_JAGTAR010000007.1"/>
</dbReference>
<dbReference type="EMBL" id="JAGTAR010000007">
    <property type="protein sequence ID" value="MBR8535142.1"/>
    <property type="molecule type" value="Genomic_DNA"/>
</dbReference>
<keyword evidence="2" id="KW-1185">Reference proteome</keyword>
<name>A0A941F2G9_9BACT</name>
<evidence type="ECO:0000313" key="1">
    <source>
        <dbReference type="EMBL" id="MBR8535142.1"/>
    </source>
</evidence>